<comment type="subunit">
    <text evidence="3">Homopentamer.</text>
</comment>
<gene>
    <name evidence="11" type="primary">fliD</name>
    <name evidence="11" type="ORF">SCARUB_02404</name>
</gene>
<dbReference type="GO" id="GO:0009424">
    <property type="term" value="C:bacterial-type flagellum hook"/>
    <property type="evidence" value="ECO:0007669"/>
    <property type="project" value="InterPro"/>
</dbReference>
<evidence type="ECO:0000256" key="6">
    <source>
        <dbReference type="ARBA" id="ARBA00033074"/>
    </source>
</evidence>
<evidence type="ECO:0000256" key="3">
    <source>
        <dbReference type="ARBA" id="ARBA00011255"/>
    </source>
</evidence>
<comment type="caution">
    <text evidence="11">The sequence shown here is derived from an EMBL/GenBank/DDBJ whole genome shotgun (WGS) entry which is preliminary data.</text>
</comment>
<dbReference type="InterPro" id="IPR010809">
    <property type="entry name" value="FliD_C"/>
</dbReference>
<keyword evidence="11" id="KW-0966">Cell projection</keyword>
<dbReference type="PANTHER" id="PTHR30288:SF0">
    <property type="entry name" value="FLAGELLAR HOOK-ASSOCIATED PROTEIN 2"/>
    <property type="match status" value="1"/>
</dbReference>
<feature type="domain" description="Flagellar hook-associated protein 2 C-terminal" evidence="10">
    <location>
        <begin position="1071"/>
        <end position="1151"/>
    </location>
</feature>
<keyword evidence="4 8" id="KW-0175">Coiled coil</keyword>
<reference evidence="11 12" key="1">
    <citation type="submission" date="2016-07" db="EMBL/GenBank/DDBJ databases">
        <title>Draft genome of Scalindua rubra, obtained from a brine-seawater interface in the Red Sea, sheds light on salt adaptation in anammox bacteria.</title>
        <authorList>
            <person name="Speth D.R."/>
            <person name="Lagkouvardos I."/>
            <person name="Wang Y."/>
            <person name="Qian P.-Y."/>
            <person name="Dutilh B.E."/>
            <person name="Jetten M.S."/>
        </authorList>
    </citation>
    <scope>NUCLEOTIDE SEQUENCE [LARGE SCALE GENOMIC DNA]</scope>
    <source>
        <strain evidence="11">BSI-1</strain>
    </source>
</reference>
<keyword evidence="11" id="KW-0282">Flagellum</keyword>
<evidence type="ECO:0000256" key="8">
    <source>
        <dbReference type="SAM" id="Coils"/>
    </source>
</evidence>
<dbReference type="GO" id="GO:0071973">
    <property type="term" value="P:bacterial-type flagellum-dependent cell motility"/>
    <property type="evidence" value="ECO:0007669"/>
    <property type="project" value="TreeGrafter"/>
</dbReference>
<evidence type="ECO:0000256" key="7">
    <source>
        <dbReference type="ARBA" id="ARBA00033192"/>
    </source>
</evidence>
<feature type="domain" description="Flagellar hook-associated protein 2 C-terminal" evidence="10">
    <location>
        <begin position="470"/>
        <end position="653"/>
    </location>
</feature>
<evidence type="ECO:0000313" key="11">
    <source>
        <dbReference type="EMBL" id="ODS32460.1"/>
    </source>
</evidence>
<sequence>MPGTSAISGLVSGLDTADLIDQLIAVSRRRIDVVVTNQTEKSGKITAYQSLNTQLSDFQSKSKTLKDSDTFNVFKTTTTTDSTNFKADDLLTVSTTTDASPGTHTIEYTPTSQLAQARQLSSQSYSSKSTALSLSGEFVINGKAINVSSTDTLADITTKINNANSGTNATGVTATILSVSSTDNRLILTSDNTGKDKFSILDASSGNILQSLGLTNSSTSIKNATSDGAKSDEFSSSSTAVGSLLNLTSAQSGTVTIAGTGVAINLSTESLTTIASNINAVAGVTASVVSTTTDGVTTFQIDISGTTSFTDSNNILETLGILEGQQSSVAEVHTASTANNKISGGGGAITSATTFDDIDTGGGLNNVANNDTITLSGTKHDGTAASGTYTITDKTTNTMDALLTQIETTFGLGASSATINASGQIVITDNIAGDSQLSVVLTTNNQGGGTLDFGTVNATTQGYNMQTTAGQDAQVKIDGVAVSRSGNSIDDVISGVTLDLARVESGTTVNLTVSRDTDSIKSSVNDFTVAYNSIIEFINQEFTFNEDTESSGVLSGESTLSTIKSIIQSTITGTISLLPANSNALSLIGITSDKFGKLSLKDITFLSEINSDFNAVKRMFIAEGTTTNSEITYLSHTKDTVAGNYAVTINTVATKASETGESNLSSGIGAGNTETIRITDTVTSRVATISLDGDAGQNGSSIDNIVNAINSELDTERTQTLVGSVANTASASAITSSTIFSAIDGTSLVNGDVISFSGTTRSGVSISDSYTISDVSTDKVQDFLSAIENAYSKEVSATINSSGKIVLTDGSVGDSNLAITITEPSGRGLDFGTVLTTNTDGVTGRHKMEITASKNGSNQLVITHDSYGSAQGFTISQVVGSNPAAGNEVIIGSKANTKTTVAGGGAIVATTVFGDIDTGGDANNITNGAVISYSGKDNGGTAKSGSYTISDKTTNTVQNMLTQIETDFGLTGGSLTVNASGQIVVTDDTVGVSQLGIAFTFDANAGGLSFGTFASQNTGIVNGSQSGVDVAGTINGEAATGVGQLLTGNPPPDSSSTTSVEDLAIEVTSTTTGSKGNVKLTMGVAELMYNDLDTIIDQFDGILTIRIDGLQDTVKDMQETIDAMEDRLAREALRLNNQFVQLELNLSKLQSVSAFLSQQLGSLSNLIS</sequence>
<dbReference type="InterPro" id="IPR040026">
    <property type="entry name" value="FliD"/>
</dbReference>
<name>A0A1E3XA22_9BACT</name>
<dbReference type="AlphaFoldDB" id="A0A1E3XA22"/>
<dbReference type="EMBL" id="MAYW01000061">
    <property type="protein sequence ID" value="ODS32460.1"/>
    <property type="molecule type" value="Genomic_DNA"/>
</dbReference>
<dbReference type="InterPro" id="IPR003481">
    <property type="entry name" value="FliD_N"/>
</dbReference>
<dbReference type="PATRIC" id="fig|1872076.5.peg.2827"/>
<dbReference type="GO" id="GO:0007155">
    <property type="term" value="P:cell adhesion"/>
    <property type="evidence" value="ECO:0007669"/>
    <property type="project" value="InterPro"/>
</dbReference>
<evidence type="ECO:0000259" key="10">
    <source>
        <dbReference type="Pfam" id="PF07195"/>
    </source>
</evidence>
<evidence type="ECO:0000259" key="9">
    <source>
        <dbReference type="Pfam" id="PF02465"/>
    </source>
</evidence>
<keyword evidence="5" id="KW-0975">Bacterial flagellum</keyword>
<evidence type="ECO:0000313" key="12">
    <source>
        <dbReference type="Proteomes" id="UP000094056"/>
    </source>
</evidence>
<protein>
    <recommendedName>
        <fullName evidence="7">Filament cap protein</fullName>
    </recommendedName>
    <alternativeName>
        <fullName evidence="6">Flagellar cap protein</fullName>
    </alternativeName>
</protein>
<comment type="subcellular location">
    <subcellularLocation>
        <location evidence="1">Bacterial flagellum</location>
    </subcellularLocation>
</comment>
<organism evidence="11 12">
    <name type="scientific">Candidatus Scalindua rubra</name>
    <dbReference type="NCBI Taxonomy" id="1872076"/>
    <lineage>
        <taxon>Bacteria</taxon>
        <taxon>Pseudomonadati</taxon>
        <taxon>Planctomycetota</taxon>
        <taxon>Candidatus Brocadiia</taxon>
        <taxon>Candidatus Brocadiales</taxon>
        <taxon>Candidatus Scalinduaceae</taxon>
        <taxon>Candidatus Scalindua</taxon>
    </lineage>
</organism>
<dbReference type="Pfam" id="PF02465">
    <property type="entry name" value="FliD_N"/>
    <property type="match status" value="1"/>
</dbReference>
<keyword evidence="11" id="KW-0969">Cilium</keyword>
<dbReference type="PANTHER" id="PTHR30288">
    <property type="entry name" value="FLAGELLAR CAP/ASSEMBLY PROTEIN FLID"/>
    <property type="match status" value="1"/>
</dbReference>
<accession>A0A1E3XA22</accession>
<dbReference type="Pfam" id="PF07195">
    <property type="entry name" value="FliD_C"/>
    <property type="match status" value="2"/>
</dbReference>
<feature type="domain" description="Flagellar hook-associated protein 2 N-terminal" evidence="9">
    <location>
        <begin position="12"/>
        <end position="117"/>
    </location>
</feature>
<evidence type="ECO:0000256" key="2">
    <source>
        <dbReference type="ARBA" id="ARBA00009764"/>
    </source>
</evidence>
<evidence type="ECO:0000256" key="1">
    <source>
        <dbReference type="ARBA" id="ARBA00004365"/>
    </source>
</evidence>
<dbReference type="Proteomes" id="UP000094056">
    <property type="component" value="Unassembled WGS sequence"/>
</dbReference>
<comment type="similarity">
    <text evidence="2">Belongs to the FliD family.</text>
</comment>
<evidence type="ECO:0000256" key="4">
    <source>
        <dbReference type="ARBA" id="ARBA00023054"/>
    </source>
</evidence>
<proteinExistence type="inferred from homology"/>
<feature type="coiled-coil region" evidence="8">
    <location>
        <begin position="1107"/>
        <end position="1152"/>
    </location>
</feature>
<evidence type="ECO:0000256" key="5">
    <source>
        <dbReference type="ARBA" id="ARBA00023143"/>
    </source>
</evidence>
<dbReference type="GO" id="GO:0009421">
    <property type="term" value="C:bacterial-type flagellum filament cap"/>
    <property type="evidence" value="ECO:0007669"/>
    <property type="project" value="InterPro"/>
</dbReference>